<name>A0A835F8X1_9POAL</name>
<dbReference type="InterPro" id="IPR055302">
    <property type="entry name" value="F-box_dom-containing"/>
</dbReference>
<evidence type="ECO:0008006" key="5">
    <source>
        <dbReference type="Google" id="ProtNLM"/>
    </source>
</evidence>
<dbReference type="Proteomes" id="UP000636709">
    <property type="component" value="Unassembled WGS sequence"/>
</dbReference>
<dbReference type="InterPro" id="IPR055411">
    <property type="entry name" value="LRR_FXL15/At3g58940/PEG3-like"/>
</dbReference>
<organism evidence="3 4">
    <name type="scientific">Digitaria exilis</name>
    <dbReference type="NCBI Taxonomy" id="1010633"/>
    <lineage>
        <taxon>Eukaryota</taxon>
        <taxon>Viridiplantae</taxon>
        <taxon>Streptophyta</taxon>
        <taxon>Embryophyta</taxon>
        <taxon>Tracheophyta</taxon>
        <taxon>Spermatophyta</taxon>
        <taxon>Magnoliopsida</taxon>
        <taxon>Liliopsida</taxon>
        <taxon>Poales</taxon>
        <taxon>Poaceae</taxon>
        <taxon>PACMAD clade</taxon>
        <taxon>Panicoideae</taxon>
        <taxon>Panicodae</taxon>
        <taxon>Paniceae</taxon>
        <taxon>Anthephorinae</taxon>
        <taxon>Digitaria</taxon>
    </lineage>
</organism>
<proteinExistence type="predicted"/>
<reference evidence="3" key="1">
    <citation type="submission" date="2020-07" db="EMBL/GenBank/DDBJ databases">
        <title>Genome sequence and genetic diversity analysis of an under-domesticated orphan crop, white fonio (Digitaria exilis).</title>
        <authorList>
            <person name="Bennetzen J.L."/>
            <person name="Chen S."/>
            <person name="Ma X."/>
            <person name="Wang X."/>
            <person name="Yssel A.E.J."/>
            <person name="Chaluvadi S.R."/>
            <person name="Johnson M."/>
            <person name="Gangashetty P."/>
            <person name="Hamidou F."/>
            <person name="Sanogo M.D."/>
            <person name="Zwaenepoel A."/>
            <person name="Wallace J."/>
            <person name="Van De Peer Y."/>
            <person name="Van Deynze A."/>
        </authorList>
    </citation>
    <scope>NUCLEOTIDE SEQUENCE</scope>
    <source>
        <tissue evidence="3">Leaves</tissue>
    </source>
</reference>
<dbReference type="Gene3D" id="1.20.1280.50">
    <property type="match status" value="1"/>
</dbReference>
<dbReference type="InterPro" id="IPR001810">
    <property type="entry name" value="F-box_dom"/>
</dbReference>
<feature type="domain" description="F-box/LRR-repeat protein 15/At3g58940/PEG3-like LRR" evidence="2">
    <location>
        <begin position="147"/>
        <end position="271"/>
    </location>
</feature>
<accession>A0A835F8X1</accession>
<dbReference type="Gene3D" id="3.80.10.10">
    <property type="entry name" value="Ribonuclease Inhibitor"/>
    <property type="match status" value="1"/>
</dbReference>
<dbReference type="CDD" id="cd22160">
    <property type="entry name" value="F-box_AtFBL13-like"/>
    <property type="match status" value="1"/>
</dbReference>
<feature type="domain" description="F-box" evidence="1">
    <location>
        <begin position="24"/>
        <end position="64"/>
    </location>
</feature>
<dbReference type="PANTHER" id="PTHR32141">
    <property type="match status" value="1"/>
</dbReference>
<dbReference type="InterPro" id="IPR053781">
    <property type="entry name" value="F-box_AtFBL13-like"/>
</dbReference>
<dbReference type="SUPFAM" id="SSF52047">
    <property type="entry name" value="RNI-like"/>
    <property type="match status" value="1"/>
</dbReference>
<protein>
    <recommendedName>
        <fullName evidence="5">F-box domain-containing protein</fullName>
    </recommendedName>
</protein>
<evidence type="ECO:0000313" key="3">
    <source>
        <dbReference type="EMBL" id="KAF8731386.1"/>
    </source>
</evidence>
<evidence type="ECO:0000313" key="4">
    <source>
        <dbReference type="Proteomes" id="UP000636709"/>
    </source>
</evidence>
<dbReference type="PANTHER" id="PTHR32141:SF168">
    <property type="entry name" value="OS12G0595200 PROTEIN"/>
    <property type="match status" value="1"/>
</dbReference>
<sequence>MGTMVTRSETKKRRRLEEERADRISRLPDVLLGGIVSLLPTKDAARTQLLSSRWRHICRSAPLNLELDPHGPFRIRDADAEISRILSLHPAGPCRRLSIRIVSLELIHLSAAAFDRWLCSPLLDGGLQDLGLHGSPNGDDDDDAGGALRFFPVLERLSLSHVTISEASLHALLAGCHALRSLLLVLNNGFSSVRIVSSCLRSIGVHPRSRDKMFQHLVIEDAPCLERLLLFGIVIGVPLDISVISAPKLSVLGKLFDGFPKLQFDTTVFQAFKAGGENEWCHQQYDLIDTHDIGLKKIVLKNYRGDTSHVMFAKFFVLHARMLQLMVLDIEGTVAKEEIEGTEIKCEWIEKQHELLQTKDRASRGARFDFVCHDDKQPDPLGPEDYEQAHELSIPDPFVRFRDWYCH</sequence>
<evidence type="ECO:0000259" key="1">
    <source>
        <dbReference type="Pfam" id="PF00646"/>
    </source>
</evidence>
<dbReference type="Pfam" id="PF24758">
    <property type="entry name" value="LRR_At5g56370"/>
    <property type="match status" value="1"/>
</dbReference>
<gene>
    <name evidence="3" type="ORF">HU200_016446</name>
</gene>
<dbReference type="InterPro" id="IPR036047">
    <property type="entry name" value="F-box-like_dom_sf"/>
</dbReference>
<dbReference type="InterPro" id="IPR032675">
    <property type="entry name" value="LRR_dom_sf"/>
</dbReference>
<dbReference type="SUPFAM" id="SSF81383">
    <property type="entry name" value="F-box domain"/>
    <property type="match status" value="1"/>
</dbReference>
<dbReference type="EMBL" id="JACEFO010001608">
    <property type="protein sequence ID" value="KAF8731386.1"/>
    <property type="molecule type" value="Genomic_DNA"/>
</dbReference>
<comment type="caution">
    <text evidence="3">The sequence shown here is derived from an EMBL/GenBank/DDBJ whole genome shotgun (WGS) entry which is preliminary data.</text>
</comment>
<dbReference type="Pfam" id="PF00646">
    <property type="entry name" value="F-box"/>
    <property type="match status" value="1"/>
</dbReference>
<dbReference type="AlphaFoldDB" id="A0A835F8X1"/>
<keyword evidence="4" id="KW-1185">Reference proteome</keyword>
<evidence type="ECO:0000259" key="2">
    <source>
        <dbReference type="Pfam" id="PF24758"/>
    </source>
</evidence>